<name>A0ABY8KRC2_9FLAO</name>
<keyword evidence="4" id="KW-1185">Reference proteome</keyword>
<accession>A0ABY8KRC2</accession>
<dbReference type="SMART" id="SM00255">
    <property type="entry name" value="TIR"/>
    <property type="match status" value="1"/>
</dbReference>
<evidence type="ECO:0000259" key="2">
    <source>
        <dbReference type="PROSITE" id="PS50104"/>
    </source>
</evidence>
<dbReference type="PROSITE" id="PS50104">
    <property type="entry name" value="TIR"/>
    <property type="match status" value="1"/>
</dbReference>
<dbReference type="Proteomes" id="UP001238523">
    <property type="component" value="Chromosome"/>
</dbReference>
<dbReference type="InterPro" id="IPR035897">
    <property type="entry name" value="Toll_tir_struct_dom_sf"/>
</dbReference>
<reference evidence="3 4" key="1">
    <citation type="submission" date="2023-04" db="EMBL/GenBank/DDBJ databases">
        <title>Taxonomic identification of the Arctic strain Aequorivita sp. nov. and transcriptomic analysis in response to temperature stress.</title>
        <authorList>
            <person name="Liu W."/>
            <person name="Cong B."/>
            <person name="Lin J."/>
        </authorList>
    </citation>
    <scope>NUCLEOTIDE SEQUENCE [LARGE SCALE GENOMIC DNA]</scope>
    <source>
        <strain evidence="3 4">Ant34-E75</strain>
    </source>
</reference>
<proteinExistence type="predicted"/>
<evidence type="ECO:0000313" key="3">
    <source>
        <dbReference type="EMBL" id="WGF92010.1"/>
    </source>
</evidence>
<organism evidence="3 4">
    <name type="scientific">Aequorivita marisscotiae</name>
    <dbReference type="NCBI Taxonomy" id="3040348"/>
    <lineage>
        <taxon>Bacteria</taxon>
        <taxon>Pseudomonadati</taxon>
        <taxon>Bacteroidota</taxon>
        <taxon>Flavobacteriia</taxon>
        <taxon>Flavobacteriales</taxon>
        <taxon>Flavobacteriaceae</taxon>
        <taxon>Aequorivita</taxon>
    </lineage>
</organism>
<protein>
    <submittedName>
        <fullName evidence="3">Toll/interleukin-1 receptor domain-containing protein</fullName>
    </submittedName>
</protein>
<feature type="transmembrane region" description="Helical" evidence="1">
    <location>
        <begin position="168"/>
        <end position="192"/>
    </location>
</feature>
<dbReference type="Pfam" id="PF13676">
    <property type="entry name" value="TIR_2"/>
    <property type="match status" value="1"/>
</dbReference>
<keyword evidence="3" id="KW-0675">Receptor</keyword>
<dbReference type="SUPFAM" id="SSF52200">
    <property type="entry name" value="Toll/Interleukin receptor TIR domain"/>
    <property type="match status" value="1"/>
</dbReference>
<keyword evidence="1" id="KW-0812">Transmembrane</keyword>
<gene>
    <name evidence="3" type="ORF">QCQ61_12440</name>
</gene>
<feature type="domain" description="TIR" evidence="2">
    <location>
        <begin position="2"/>
        <end position="128"/>
    </location>
</feature>
<dbReference type="EMBL" id="CP122379">
    <property type="protein sequence ID" value="WGF92010.1"/>
    <property type="molecule type" value="Genomic_DNA"/>
</dbReference>
<keyword evidence="1" id="KW-0472">Membrane</keyword>
<dbReference type="RefSeq" id="WP_279447973.1">
    <property type="nucleotide sequence ID" value="NZ_CP122379.1"/>
</dbReference>
<evidence type="ECO:0000313" key="4">
    <source>
        <dbReference type="Proteomes" id="UP001238523"/>
    </source>
</evidence>
<keyword evidence="1" id="KW-1133">Transmembrane helix</keyword>
<dbReference type="InterPro" id="IPR000157">
    <property type="entry name" value="TIR_dom"/>
</dbReference>
<evidence type="ECO:0000256" key="1">
    <source>
        <dbReference type="SAM" id="Phobius"/>
    </source>
</evidence>
<sequence length="347" mass="39934">MSGKRIFISYSRRDIDYVKSLVEALRSQGFEVWFDKNIMTGNDWDDTIEEEIKKADALVLILSKTSVSSDPVKDEMSYALSLGKSLNPIKIEECDVPMRLARKQFIDFEALGHELGFERLVKDLTLQLTDKPKEKVTVQKGTFKPPVKQQQRPQNYTARRPKSNNNSLIIGGIIIGGGAVVILIVFLIVVSLQSDYSEDYDTYDNTDSFVDYNVPQQTGTIEDQDWNTTLNSNNLDGYLAFLYTYGRTSKYYDQAYEIINQMLPKSATVWYGVQGGNYNFTKYLFYDGDNSTPPQYDDIITPIYKSELYEGENFVRNGNYVQPGQRLLVYDTWVDANYNIWARIRYN</sequence>
<dbReference type="Gene3D" id="3.40.50.10140">
    <property type="entry name" value="Toll/interleukin-1 receptor homology (TIR) domain"/>
    <property type="match status" value="1"/>
</dbReference>